<dbReference type="InterPro" id="IPR010795">
    <property type="entry name" value="Prenylcys_lyase"/>
</dbReference>
<keyword evidence="4 8" id="KW-0732">Signal</keyword>
<evidence type="ECO:0000256" key="2">
    <source>
        <dbReference type="ARBA" id="ARBA00009967"/>
    </source>
</evidence>
<comment type="similarity">
    <text evidence="2">Belongs to the prenylcysteine oxidase family.</text>
</comment>
<comment type="caution">
    <text evidence="10">The sequence shown here is derived from an EMBL/GenBank/DDBJ whole genome shotgun (WGS) entry which is preliminary data.</text>
</comment>
<feature type="chain" id="PRO_5045324701" evidence="8">
    <location>
        <begin position="22"/>
        <end position="569"/>
    </location>
</feature>
<keyword evidence="3" id="KW-0285">Flavoprotein</keyword>
<feature type="signal peptide" evidence="8">
    <location>
        <begin position="1"/>
        <end position="21"/>
    </location>
</feature>
<dbReference type="PIRSF" id="PIRSF036292">
    <property type="entry name" value="Prenylcysteine_oxidase"/>
    <property type="match status" value="1"/>
</dbReference>
<evidence type="ECO:0000259" key="9">
    <source>
        <dbReference type="Pfam" id="PF07156"/>
    </source>
</evidence>
<evidence type="ECO:0000256" key="5">
    <source>
        <dbReference type="ARBA" id="ARBA00022827"/>
    </source>
</evidence>
<evidence type="ECO:0000256" key="8">
    <source>
        <dbReference type="SAM" id="SignalP"/>
    </source>
</evidence>
<proteinExistence type="inferred from homology"/>
<dbReference type="PANTHER" id="PTHR15944">
    <property type="entry name" value="FARNESYLCYSTEINE LYASE"/>
    <property type="match status" value="1"/>
</dbReference>
<dbReference type="InterPro" id="IPR017046">
    <property type="entry name" value="Prenylcysteine_Oxase1"/>
</dbReference>
<dbReference type="PANTHER" id="PTHR15944:SF0">
    <property type="entry name" value="PRENYLCYSTEINE LYASE DOMAIN-CONTAINING PROTEIN"/>
    <property type="match status" value="1"/>
</dbReference>
<keyword evidence="11" id="KW-1185">Reference proteome</keyword>
<protein>
    <submittedName>
        <fullName evidence="10">Prenylcysteine lyase</fullName>
    </submittedName>
</protein>
<reference evidence="10 11" key="1">
    <citation type="submission" date="2024-04" db="EMBL/GenBank/DDBJ databases">
        <title>Phyllosticta paracitricarpa is synonymous to the EU quarantine fungus P. citricarpa based on phylogenomic analyses.</title>
        <authorList>
            <consortium name="Lawrence Berkeley National Laboratory"/>
            <person name="Van Ingen-Buijs V.A."/>
            <person name="Van Westerhoven A.C."/>
            <person name="Haridas S."/>
            <person name="Skiadas P."/>
            <person name="Martin F."/>
            <person name="Groenewald J.Z."/>
            <person name="Crous P.W."/>
            <person name="Seidl M.F."/>
        </authorList>
    </citation>
    <scope>NUCLEOTIDE SEQUENCE [LARGE SCALE GENOMIC DNA]</scope>
    <source>
        <strain evidence="10 11">CBS 123371</strain>
    </source>
</reference>
<evidence type="ECO:0000313" key="11">
    <source>
        <dbReference type="Proteomes" id="UP001363622"/>
    </source>
</evidence>
<dbReference type="Gene3D" id="3.50.50.60">
    <property type="entry name" value="FAD/NAD(P)-binding domain"/>
    <property type="match status" value="1"/>
</dbReference>
<dbReference type="InterPro" id="IPR036188">
    <property type="entry name" value="FAD/NAD-bd_sf"/>
</dbReference>
<evidence type="ECO:0000256" key="3">
    <source>
        <dbReference type="ARBA" id="ARBA00022630"/>
    </source>
</evidence>
<accession>A0ABR1KSC4</accession>
<dbReference type="Proteomes" id="UP001363622">
    <property type="component" value="Unassembled WGS sequence"/>
</dbReference>
<evidence type="ECO:0000256" key="7">
    <source>
        <dbReference type="ARBA" id="ARBA00023180"/>
    </source>
</evidence>
<dbReference type="SUPFAM" id="SSF51905">
    <property type="entry name" value="FAD/NAD(P)-binding domain"/>
    <property type="match status" value="1"/>
</dbReference>
<comment type="cofactor">
    <cofactor evidence="1">
        <name>FAD</name>
        <dbReference type="ChEBI" id="CHEBI:57692"/>
    </cofactor>
</comment>
<gene>
    <name evidence="10" type="ORF">IWZ03DRAFT_412691</name>
</gene>
<feature type="domain" description="Prenylcysteine lyase" evidence="9">
    <location>
        <begin position="167"/>
        <end position="544"/>
    </location>
</feature>
<dbReference type="GO" id="GO:0016829">
    <property type="term" value="F:lyase activity"/>
    <property type="evidence" value="ECO:0007669"/>
    <property type="project" value="UniProtKB-KW"/>
</dbReference>
<dbReference type="Pfam" id="PF13450">
    <property type="entry name" value="NAD_binding_8"/>
    <property type="match status" value="1"/>
</dbReference>
<name>A0ABR1KSC4_9PEZI</name>
<dbReference type="Pfam" id="PF07156">
    <property type="entry name" value="Prenylcys_lyase"/>
    <property type="match status" value="1"/>
</dbReference>
<dbReference type="EMBL" id="JBBPHU010000003">
    <property type="protein sequence ID" value="KAK7519905.1"/>
    <property type="molecule type" value="Genomic_DNA"/>
</dbReference>
<organism evidence="10 11">
    <name type="scientific">Phyllosticta citriasiana</name>
    <dbReference type="NCBI Taxonomy" id="595635"/>
    <lineage>
        <taxon>Eukaryota</taxon>
        <taxon>Fungi</taxon>
        <taxon>Dikarya</taxon>
        <taxon>Ascomycota</taxon>
        <taxon>Pezizomycotina</taxon>
        <taxon>Dothideomycetes</taxon>
        <taxon>Dothideomycetes incertae sedis</taxon>
        <taxon>Botryosphaeriales</taxon>
        <taxon>Phyllostictaceae</taxon>
        <taxon>Phyllosticta</taxon>
    </lineage>
</organism>
<evidence type="ECO:0000256" key="4">
    <source>
        <dbReference type="ARBA" id="ARBA00022729"/>
    </source>
</evidence>
<evidence type="ECO:0000313" key="10">
    <source>
        <dbReference type="EMBL" id="KAK7519905.1"/>
    </source>
</evidence>
<keyword evidence="6" id="KW-0560">Oxidoreductase</keyword>
<sequence>MLRNSLLAALTLTLPLSSSSSQTPTDHQEHLSILDGPVKTIAIIGAGAAGSSAAYHLSQYASMAGITTNITVFERSAYVGGRSTTVHAWDDPLQPVELGASIFVKVNHILMEAVQRFNLTVATPDLGLTKTNAATDDKEEEQDDDDDDGDYVGIWNGREFVFRGDDELGWWDTLKMLWKYGLAPIRTKRLMSQTVGQFLKMYEEPHFPWRSLTDKAMELGLVRPVAMTGEAFLKENGAGGLFAEEVVQASTRVNYAQNLPLINGLITMVCMATDGAKSVPGGNWRIFSSFLSSTPNLSTRLNTSVSALTKQSDSTYTLIPKTTSDQTLAPEHFDTVILAAPYHQSNITLTPKPEQEPADLPFVTLHVTLLSSPHRLSPSYFALTPADGPVPSVVLTTLPPDVRPDGPKDRQFAGPAGFFSISTLRRATNPHTGRREYLYKIFSPKPADDAWLSRLFDLPPPPVDEGISERDVSWIYRKVWQSYPYESPRVSFDDVCLDGCDRGGAGGGLWYTGGIEGFISTMETSALMGRNVAKLIVDGWVEGKEARVVNVDGDAAAEAGTEGEGGKEL</sequence>
<evidence type="ECO:0000256" key="1">
    <source>
        <dbReference type="ARBA" id="ARBA00001974"/>
    </source>
</evidence>
<evidence type="ECO:0000256" key="6">
    <source>
        <dbReference type="ARBA" id="ARBA00023002"/>
    </source>
</evidence>
<keyword evidence="10" id="KW-0456">Lyase</keyword>
<keyword evidence="7" id="KW-0325">Glycoprotein</keyword>
<keyword evidence="5" id="KW-0274">FAD</keyword>